<evidence type="ECO:0000256" key="7">
    <source>
        <dbReference type="SAM" id="SignalP"/>
    </source>
</evidence>
<comment type="function">
    <text evidence="5">Required for the activity of the bacterial periplasmic transport system of putrescine.</text>
</comment>
<dbReference type="PROSITE" id="PS51257">
    <property type="entry name" value="PROKAR_LIPOPROTEIN"/>
    <property type="match status" value="1"/>
</dbReference>
<evidence type="ECO:0000313" key="8">
    <source>
        <dbReference type="EMBL" id="OUL57244.1"/>
    </source>
</evidence>
<comment type="caution">
    <text evidence="8">The sequence shown here is derived from an EMBL/GenBank/DDBJ whole genome shotgun (WGS) entry which is preliminary data.</text>
</comment>
<dbReference type="PIRSF" id="PIRSF019574">
    <property type="entry name" value="Periplasmic_polyamine_BP"/>
    <property type="match status" value="1"/>
</dbReference>
<dbReference type="GO" id="GO:0015846">
    <property type="term" value="P:polyamine transport"/>
    <property type="evidence" value="ECO:0007669"/>
    <property type="project" value="InterPro"/>
</dbReference>
<reference evidence="8 9" key="1">
    <citation type="submission" date="2017-02" db="EMBL/GenBank/DDBJ databases">
        <title>Pseudoalteromonas ulvae TC14 Genome.</title>
        <authorList>
            <person name="Molmeret M."/>
        </authorList>
    </citation>
    <scope>NUCLEOTIDE SEQUENCE [LARGE SCALE GENOMIC DNA]</scope>
    <source>
        <strain evidence="8">TC14</strain>
    </source>
</reference>
<evidence type="ECO:0000313" key="9">
    <source>
        <dbReference type="Proteomes" id="UP000194841"/>
    </source>
</evidence>
<dbReference type="GO" id="GO:0019808">
    <property type="term" value="F:polyamine binding"/>
    <property type="evidence" value="ECO:0007669"/>
    <property type="project" value="InterPro"/>
</dbReference>
<dbReference type="PANTHER" id="PTHR30222">
    <property type="entry name" value="SPERMIDINE/PUTRESCINE-BINDING PERIPLASMIC PROTEIN"/>
    <property type="match status" value="1"/>
</dbReference>
<keyword evidence="2 5" id="KW-0813">Transport</keyword>
<dbReference type="InterPro" id="IPR001188">
    <property type="entry name" value="Sperm_putr-bd"/>
</dbReference>
<dbReference type="InterPro" id="IPR006059">
    <property type="entry name" value="SBP"/>
</dbReference>
<name>A0A244CNS3_PSEDV</name>
<feature type="signal peptide" evidence="7">
    <location>
        <begin position="1"/>
        <end position="26"/>
    </location>
</feature>
<feature type="binding site" evidence="6">
    <location>
        <begin position="184"/>
        <end position="187"/>
    </location>
    <ligand>
        <name>spermidine</name>
        <dbReference type="ChEBI" id="CHEBI:57834"/>
    </ligand>
</feature>
<evidence type="ECO:0000256" key="2">
    <source>
        <dbReference type="ARBA" id="ARBA00022448"/>
    </source>
</evidence>
<dbReference type="Pfam" id="PF13416">
    <property type="entry name" value="SBP_bac_8"/>
    <property type="match status" value="1"/>
</dbReference>
<keyword evidence="3 7" id="KW-0732">Signal</keyword>
<dbReference type="AlphaFoldDB" id="A0A244CNS3"/>
<dbReference type="RefSeq" id="WP_086744706.1">
    <property type="nucleotide sequence ID" value="NZ_MWPV01000004.1"/>
</dbReference>
<dbReference type="EMBL" id="MWPV01000004">
    <property type="protein sequence ID" value="OUL57244.1"/>
    <property type="molecule type" value="Genomic_DNA"/>
</dbReference>
<keyword evidence="9" id="KW-1185">Reference proteome</keyword>
<dbReference type="GO" id="GO:0042597">
    <property type="term" value="C:periplasmic space"/>
    <property type="evidence" value="ECO:0007669"/>
    <property type="project" value="UniProtKB-SubCell"/>
</dbReference>
<dbReference type="OrthoDB" id="9769319at2"/>
<dbReference type="SUPFAM" id="SSF53850">
    <property type="entry name" value="Periplasmic binding protein-like II"/>
    <property type="match status" value="1"/>
</dbReference>
<dbReference type="PRINTS" id="PR00909">
    <property type="entry name" value="SPERMDNBNDNG"/>
</dbReference>
<evidence type="ECO:0000256" key="5">
    <source>
        <dbReference type="PIRNR" id="PIRNR019574"/>
    </source>
</evidence>
<dbReference type="CDD" id="cd13659">
    <property type="entry name" value="PBP2_PotF"/>
    <property type="match status" value="1"/>
</dbReference>
<evidence type="ECO:0000256" key="4">
    <source>
        <dbReference type="ARBA" id="ARBA00022764"/>
    </source>
</evidence>
<organism evidence="8 9">
    <name type="scientific">Pseudoalteromonas ulvae</name>
    <dbReference type="NCBI Taxonomy" id="107327"/>
    <lineage>
        <taxon>Bacteria</taxon>
        <taxon>Pseudomonadati</taxon>
        <taxon>Pseudomonadota</taxon>
        <taxon>Gammaproteobacteria</taxon>
        <taxon>Alteromonadales</taxon>
        <taxon>Pseudoalteromonadaceae</taxon>
        <taxon>Pseudoalteromonas</taxon>
    </lineage>
</organism>
<sequence length="371" mass="40963">MFHSLFKTGAVFVALSACLSLSNAVAANEQQTLHLYNWSDYIAPDTVANFEKETGIKVTYDVYDSNEILETKLFAGNSGYDLVFPTSRPFAGRHIKAGIYQPLDKSLLTNLANIDPIILNSLVDLDTNNTHLVPYLWGTTGVGINVKKVREILGNDMPLDTWQLLFNPEIVSKLASCGVSLMDDPTEVFTAVRIFNGNDPSDFSKKATERAAETIKAIRPHIKYFHSSQYINDLANGDSCVAHGYSGDVLQAKARAEEANNGVEIIYLAPAEGAVVWTDVMAIPKDAKNVAAAHQFINFMMRPKEIAQVTNYVSYANANNQADSFVDPKITADPGIYPPKATLEKLVILHSPSDKESRTLNRLWTRLKTNM</sequence>
<comment type="subcellular location">
    <subcellularLocation>
        <location evidence="1 5">Periplasm</location>
    </subcellularLocation>
</comment>
<dbReference type="Proteomes" id="UP000194841">
    <property type="component" value="Unassembled WGS sequence"/>
</dbReference>
<feature type="chain" id="PRO_5012964377" description="Putrescine-binding periplasmic protein" evidence="7">
    <location>
        <begin position="27"/>
        <end position="371"/>
    </location>
</feature>
<gene>
    <name evidence="8" type="ORF">B1199_13830</name>
</gene>
<proteinExistence type="inferred from homology"/>
<comment type="similarity">
    <text evidence="5">Belongs to the bacterial solute-binding protein PotD/PotF family.</text>
</comment>
<dbReference type="PANTHER" id="PTHR30222:SF12">
    <property type="entry name" value="NORSPERMIDINE SENSOR"/>
    <property type="match status" value="1"/>
</dbReference>
<evidence type="ECO:0000256" key="6">
    <source>
        <dbReference type="PIRSR" id="PIRSR019574-1"/>
    </source>
</evidence>
<keyword evidence="4 5" id="KW-0574">Periplasm</keyword>
<dbReference type="Gene3D" id="3.40.190.10">
    <property type="entry name" value="Periplasmic binding protein-like II"/>
    <property type="match status" value="2"/>
</dbReference>
<protein>
    <recommendedName>
        <fullName evidence="5">Putrescine-binding periplasmic protein</fullName>
    </recommendedName>
</protein>
<evidence type="ECO:0000256" key="1">
    <source>
        <dbReference type="ARBA" id="ARBA00004418"/>
    </source>
</evidence>
<evidence type="ECO:0000256" key="3">
    <source>
        <dbReference type="ARBA" id="ARBA00022729"/>
    </source>
</evidence>
<accession>A0A244CNS3</accession>